<accession>A0A9Q3GYI5</accession>
<name>A0A9Q3GYI5_9BASI</name>
<keyword evidence="2" id="KW-1185">Reference proteome</keyword>
<dbReference type="Proteomes" id="UP000765509">
    <property type="component" value="Unassembled WGS sequence"/>
</dbReference>
<evidence type="ECO:0000313" key="2">
    <source>
        <dbReference type="Proteomes" id="UP000765509"/>
    </source>
</evidence>
<dbReference type="AlphaFoldDB" id="A0A9Q3GYI5"/>
<comment type="caution">
    <text evidence="1">The sequence shown here is derived from an EMBL/GenBank/DDBJ whole genome shotgun (WGS) entry which is preliminary data.</text>
</comment>
<reference evidence="1" key="1">
    <citation type="submission" date="2021-03" db="EMBL/GenBank/DDBJ databases">
        <title>Draft genome sequence of rust myrtle Austropuccinia psidii MF-1, a brazilian biotype.</title>
        <authorList>
            <person name="Quecine M.C."/>
            <person name="Pachon D.M.R."/>
            <person name="Bonatelli M.L."/>
            <person name="Correr F.H."/>
            <person name="Franceschini L.M."/>
            <person name="Leite T.F."/>
            <person name="Margarido G.R.A."/>
            <person name="Almeida C.A."/>
            <person name="Ferrarezi J.A."/>
            <person name="Labate C.A."/>
        </authorList>
    </citation>
    <scope>NUCLEOTIDE SEQUENCE</scope>
    <source>
        <strain evidence="1">MF-1</strain>
    </source>
</reference>
<proteinExistence type="predicted"/>
<protein>
    <submittedName>
        <fullName evidence="1">Uncharacterized protein</fullName>
    </submittedName>
</protein>
<sequence>MTASAYELHTHHMLLDAPLRRSYARHLHMHHGFFGTCFPANSHKLPPGNTVGVSPQQFQHTTKLMFSGTSPYIPHLPTQEDPHGENKEYDYHSHIQCQLFTPTTSTSILTTPLYPDVFSLSFNQKMIQLPSGSEIPMMNLPHSMIQTPLLPHHKTRLALLWDQDILIGQSARNLWATSPPGSNFNSSHIMSNKVVSSFKSLLEDDFQMIGD</sequence>
<evidence type="ECO:0000313" key="1">
    <source>
        <dbReference type="EMBL" id="MBW0484601.1"/>
    </source>
</evidence>
<organism evidence="1 2">
    <name type="scientific">Austropuccinia psidii MF-1</name>
    <dbReference type="NCBI Taxonomy" id="1389203"/>
    <lineage>
        <taxon>Eukaryota</taxon>
        <taxon>Fungi</taxon>
        <taxon>Dikarya</taxon>
        <taxon>Basidiomycota</taxon>
        <taxon>Pucciniomycotina</taxon>
        <taxon>Pucciniomycetes</taxon>
        <taxon>Pucciniales</taxon>
        <taxon>Sphaerophragmiaceae</taxon>
        <taxon>Austropuccinia</taxon>
    </lineage>
</organism>
<dbReference type="EMBL" id="AVOT02007757">
    <property type="protein sequence ID" value="MBW0484601.1"/>
    <property type="molecule type" value="Genomic_DNA"/>
</dbReference>
<gene>
    <name evidence="1" type="ORF">O181_024316</name>
</gene>